<gene>
    <name evidence="10" type="ORF">KQP761_LOCUS18754</name>
</gene>
<evidence type="ECO:0000259" key="9">
    <source>
        <dbReference type="PROSITE" id="PS50262"/>
    </source>
</evidence>
<dbReference type="Proteomes" id="UP000663834">
    <property type="component" value="Unassembled WGS sequence"/>
</dbReference>
<keyword evidence="3 8" id="KW-1133">Transmembrane helix</keyword>
<comment type="caution">
    <text evidence="10">The sequence shown here is derived from an EMBL/GenBank/DDBJ whole genome shotgun (WGS) entry which is preliminary data.</text>
</comment>
<dbReference type="PANTHER" id="PTHR24243:SF208">
    <property type="entry name" value="PYROKININ-1 RECEPTOR"/>
    <property type="match status" value="1"/>
</dbReference>
<evidence type="ECO:0000313" key="11">
    <source>
        <dbReference type="Proteomes" id="UP000663834"/>
    </source>
</evidence>
<dbReference type="EMBL" id="CAJNOW010009582">
    <property type="protein sequence ID" value="CAF1565925.1"/>
    <property type="molecule type" value="Genomic_DNA"/>
</dbReference>
<comment type="subcellular location">
    <subcellularLocation>
        <location evidence="1">Membrane</location>
        <topology evidence="1">Multi-pass membrane protein</topology>
    </subcellularLocation>
</comment>
<accession>A0A815Y4Y8</accession>
<sequence>MDEFDFISHKLMIFAGILMYIFGSIGNILNICVFTKWCRSKNKSKSSFPCGASNSSLYLLGSSISNLIVIIYPLLTRILLDGYELDTTERNEFLICKLRYFILHTFDLTSLACICLATFDRYLISSREVRLRKLITTRRRTQSIILILVVLFGIHSIPVLKYYRVSKAGYCTIVSITYSYYYLYTFQIVLHGIIPIIFLSVFGLLTLRQLRIISKRKNRYGLNNSDKQLSRMLLLLSLAIVLSSIPYCIEQSYYVLFNGNDRKQTSVFFLFHVTCSILFYANPVSSFYVYYISTRNFRVQVHQILFARRNTDYVVFYQIKPMATATQSVRESLV</sequence>
<keyword evidence="2 8" id="KW-0812">Transmembrane</keyword>
<feature type="transmembrane region" description="Helical" evidence="8">
    <location>
        <begin position="100"/>
        <end position="123"/>
    </location>
</feature>
<reference evidence="10" key="1">
    <citation type="submission" date="2021-02" db="EMBL/GenBank/DDBJ databases">
        <authorList>
            <person name="Nowell W R."/>
        </authorList>
    </citation>
    <scope>NUCLEOTIDE SEQUENCE</scope>
</reference>
<name>A0A815Y4Y8_9BILA</name>
<dbReference type="PRINTS" id="PR00237">
    <property type="entry name" value="GPCRRHODOPSN"/>
</dbReference>
<organism evidence="10 11">
    <name type="scientific">Rotaria magnacalcarata</name>
    <dbReference type="NCBI Taxonomy" id="392030"/>
    <lineage>
        <taxon>Eukaryota</taxon>
        <taxon>Metazoa</taxon>
        <taxon>Spiralia</taxon>
        <taxon>Gnathifera</taxon>
        <taxon>Rotifera</taxon>
        <taxon>Eurotatoria</taxon>
        <taxon>Bdelloidea</taxon>
        <taxon>Philodinida</taxon>
        <taxon>Philodinidae</taxon>
        <taxon>Rotaria</taxon>
    </lineage>
</organism>
<evidence type="ECO:0000256" key="1">
    <source>
        <dbReference type="ARBA" id="ARBA00004141"/>
    </source>
</evidence>
<dbReference type="PANTHER" id="PTHR24243">
    <property type="entry name" value="G-PROTEIN COUPLED RECEPTOR"/>
    <property type="match status" value="1"/>
</dbReference>
<evidence type="ECO:0000256" key="5">
    <source>
        <dbReference type="ARBA" id="ARBA00023136"/>
    </source>
</evidence>
<feature type="transmembrane region" description="Helical" evidence="8">
    <location>
        <begin position="56"/>
        <end position="80"/>
    </location>
</feature>
<dbReference type="Gene3D" id="1.20.1070.10">
    <property type="entry name" value="Rhodopsin 7-helix transmembrane proteins"/>
    <property type="match status" value="1"/>
</dbReference>
<feature type="domain" description="G-protein coupled receptors family 1 profile" evidence="9">
    <location>
        <begin position="26"/>
        <end position="290"/>
    </location>
</feature>
<feature type="transmembrane region" description="Helical" evidence="8">
    <location>
        <begin position="267"/>
        <end position="291"/>
    </location>
</feature>
<evidence type="ECO:0000256" key="3">
    <source>
        <dbReference type="ARBA" id="ARBA00022989"/>
    </source>
</evidence>
<dbReference type="GO" id="GO:0005886">
    <property type="term" value="C:plasma membrane"/>
    <property type="evidence" value="ECO:0007669"/>
    <property type="project" value="TreeGrafter"/>
</dbReference>
<evidence type="ECO:0000256" key="6">
    <source>
        <dbReference type="ARBA" id="ARBA00023170"/>
    </source>
</evidence>
<evidence type="ECO:0000256" key="4">
    <source>
        <dbReference type="ARBA" id="ARBA00023040"/>
    </source>
</evidence>
<keyword evidence="5 8" id="KW-0472">Membrane</keyword>
<dbReference type="GO" id="GO:0004930">
    <property type="term" value="F:G protein-coupled receptor activity"/>
    <property type="evidence" value="ECO:0007669"/>
    <property type="project" value="UniProtKB-KW"/>
</dbReference>
<dbReference type="OrthoDB" id="10016213at2759"/>
<evidence type="ECO:0000256" key="2">
    <source>
        <dbReference type="ARBA" id="ARBA00022692"/>
    </source>
</evidence>
<dbReference type="PROSITE" id="PS50262">
    <property type="entry name" value="G_PROTEIN_RECEP_F1_2"/>
    <property type="match status" value="1"/>
</dbReference>
<dbReference type="AlphaFoldDB" id="A0A815Y4Y8"/>
<dbReference type="InterPro" id="IPR017452">
    <property type="entry name" value="GPCR_Rhodpsn_7TM"/>
</dbReference>
<feature type="transmembrane region" description="Helical" evidence="8">
    <location>
        <begin position="144"/>
        <end position="163"/>
    </location>
</feature>
<dbReference type="InterPro" id="IPR000276">
    <property type="entry name" value="GPCR_Rhodpsn"/>
</dbReference>
<evidence type="ECO:0000313" key="10">
    <source>
        <dbReference type="EMBL" id="CAF1565925.1"/>
    </source>
</evidence>
<dbReference type="SUPFAM" id="SSF81321">
    <property type="entry name" value="Family A G protein-coupled receptor-like"/>
    <property type="match status" value="1"/>
</dbReference>
<keyword evidence="7" id="KW-0807">Transducer</keyword>
<evidence type="ECO:0000256" key="8">
    <source>
        <dbReference type="SAM" id="Phobius"/>
    </source>
</evidence>
<keyword evidence="4" id="KW-0297">G-protein coupled receptor</keyword>
<keyword evidence="6" id="KW-0675">Receptor</keyword>
<protein>
    <recommendedName>
        <fullName evidence="9">G-protein coupled receptors family 1 profile domain-containing protein</fullName>
    </recommendedName>
</protein>
<evidence type="ECO:0000256" key="7">
    <source>
        <dbReference type="ARBA" id="ARBA00023224"/>
    </source>
</evidence>
<dbReference type="Pfam" id="PF00001">
    <property type="entry name" value="7tm_1"/>
    <property type="match status" value="1"/>
</dbReference>
<feature type="transmembrane region" description="Helical" evidence="8">
    <location>
        <begin position="183"/>
        <end position="207"/>
    </location>
</feature>
<feature type="transmembrane region" description="Helical" evidence="8">
    <location>
        <begin position="228"/>
        <end position="247"/>
    </location>
</feature>
<feature type="transmembrane region" description="Helical" evidence="8">
    <location>
        <begin position="12"/>
        <end position="35"/>
    </location>
</feature>
<proteinExistence type="predicted"/>